<dbReference type="HAMAP" id="MF_00695">
    <property type="entry name" value="HflD_protein"/>
    <property type="match status" value="1"/>
</dbReference>
<dbReference type="AlphaFoldDB" id="A0A379EVX5"/>
<comment type="similarity">
    <text evidence="4">Belongs to the HflD family.</text>
</comment>
<dbReference type="Proteomes" id="UP000254704">
    <property type="component" value="Unassembled WGS sequence"/>
</dbReference>
<proteinExistence type="inferred from homology"/>
<dbReference type="EMBL" id="UGTV01000015">
    <property type="protein sequence ID" value="SUC10520.1"/>
    <property type="molecule type" value="Genomic_DNA"/>
</dbReference>
<dbReference type="GO" id="GO:0005886">
    <property type="term" value="C:plasma membrane"/>
    <property type="evidence" value="ECO:0007669"/>
    <property type="project" value="UniProtKB-SubCell"/>
</dbReference>
<name>A0A379EVX5_9PAST</name>
<dbReference type="Pfam" id="PF04356">
    <property type="entry name" value="DUF489"/>
    <property type="match status" value="1"/>
</dbReference>
<evidence type="ECO:0000256" key="1">
    <source>
        <dbReference type="ARBA" id="ARBA00022475"/>
    </source>
</evidence>
<reference evidence="5 6" key="1">
    <citation type="submission" date="2018-06" db="EMBL/GenBank/DDBJ databases">
        <authorList>
            <consortium name="Pathogen Informatics"/>
            <person name="Doyle S."/>
        </authorList>
    </citation>
    <scope>NUCLEOTIDE SEQUENCE [LARGE SCALE GENOMIC DNA]</scope>
    <source>
        <strain evidence="5 6">NCTC11621</strain>
    </source>
</reference>
<dbReference type="PANTHER" id="PTHR38100">
    <property type="entry name" value="HIGH FREQUENCY LYSOGENIZATION PROTEIN HFLD"/>
    <property type="match status" value="1"/>
</dbReference>
<accession>A0A379EVX5</accession>
<dbReference type="InterPro" id="IPR007451">
    <property type="entry name" value="HflD"/>
</dbReference>
<keyword evidence="1 4" id="KW-1003">Cell membrane</keyword>
<dbReference type="NCBIfam" id="NF001248">
    <property type="entry name" value="PRK00218.1-4"/>
    <property type="match status" value="1"/>
</dbReference>
<evidence type="ECO:0000256" key="3">
    <source>
        <dbReference type="ARBA" id="ARBA00023136"/>
    </source>
</evidence>
<dbReference type="PANTHER" id="PTHR38100:SF1">
    <property type="entry name" value="HIGH FREQUENCY LYSOGENIZATION PROTEIN HFLD"/>
    <property type="match status" value="1"/>
</dbReference>
<gene>
    <name evidence="4 5" type="primary">hflD</name>
    <name evidence="5" type="ORF">NCTC11621_01582</name>
</gene>
<evidence type="ECO:0000313" key="5">
    <source>
        <dbReference type="EMBL" id="SUC10520.1"/>
    </source>
</evidence>
<keyword evidence="3 4" id="KW-0472">Membrane</keyword>
<dbReference type="NCBIfam" id="NF001246">
    <property type="entry name" value="PRK00218.1-2"/>
    <property type="match status" value="1"/>
</dbReference>
<evidence type="ECO:0000256" key="2">
    <source>
        <dbReference type="ARBA" id="ARBA00022490"/>
    </source>
</evidence>
<protein>
    <recommendedName>
        <fullName evidence="4">High frequency lysogenization protein HflD homolog</fullName>
    </recommendedName>
</protein>
<sequence>MANYYEITLALAGVCQAAKLVQQFAHKGQADEAALKASLNTLLQMNPEDTLAVFGGHEQHLKLGLETLLEQMNGSGSDLSRYWISLLALEGKLNKDPKAKTELARRIQYLLTQLEHYDLLDEQMLSTLASIYVDVISPLGRKIQVTGSTLYLQQPAMHNRIRACLLAGIRSAVLWKQVGGTKWQILFSRRKITAMAKQIYSSL</sequence>
<evidence type="ECO:0000313" key="6">
    <source>
        <dbReference type="Proteomes" id="UP000254704"/>
    </source>
</evidence>
<dbReference type="GO" id="GO:0005737">
    <property type="term" value="C:cytoplasm"/>
    <property type="evidence" value="ECO:0007669"/>
    <property type="project" value="UniProtKB-SubCell"/>
</dbReference>
<dbReference type="Gene3D" id="1.10.3890.10">
    <property type="entry name" value="HflD-like"/>
    <property type="match status" value="1"/>
</dbReference>
<evidence type="ECO:0000256" key="4">
    <source>
        <dbReference type="HAMAP-Rule" id="MF_00695"/>
    </source>
</evidence>
<dbReference type="InterPro" id="IPR035932">
    <property type="entry name" value="HflD-like_sf"/>
</dbReference>
<organism evidence="5 6">
    <name type="scientific">Pasteurella canis</name>
    <dbReference type="NCBI Taxonomy" id="753"/>
    <lineage>
        <taxon>Bacteria</taxon>
        <taxon>Pseudomonadati</taxon>
        <taxon>Pseudomonadota</taxon>
        <taxon>Gammaproteobacteria</taxon>
        <taxon>Pasteurellales</taxon>
        <taxon>Pasteurellaceae</taxon>
        <taxon>Pasteurella</taxon>
    </lineage>
</organism>
<comment type="subcellular location">
    <subcellularLocation>
        <location evidence="4">Cytoplasm</location>
    </subcellularLocation>
    <subcellularLocation>
        <location evidence="4">Cell membrane</location>
        <topology evidence="4">Peripheral membrane protein</topology>
        <orientation evidence="4">Cytoplasmic side</orientation>
    </subcellularLocation>
</comment>
<dbReference type="RefSeq" id="WP_115323594.1">
    <property type="nucleotide sequence ID" value="NZ_UGTV01000015.1"/>
</dbReference>
<dbReference type="SUPFAM" id="SSF101322">
    <property type="entry name" value="YcfC-like"/>
    <property type="match status" value="1"/>
</dbReference>
<keyword evidence="2 4" id="KW-0963">Cytoplasm</keyword>